<dbReference type="PRINTS" id="PR00598">
    <property type="entry name" value="HTHMARR"/>
</dbReference>
<evidence type="ECO:0000256" key="3">
    <source>
        <dbReference type="ARBA" id="ARBA00023163"/>
    </source>
</evidence>
<dbReference type="Proteomes" id="UP000192273">
    <property type="component" value="Chromosome"/>
</dbReference>
<dbReference type="Pfam" id="PF12802">
    <property type="entry name" value="MarR_2"/>
    <property type="match status" value="1"/>
</dbReference>
<dbReference type="PANTHER" id="PTHR42756:SF1">
    <property type="entry name" value="TRANSCRIPTIONAL REPRESSOR OF EMRAB OPERON"/>
    <property type="match status" value="1"/>
</dbReference>
<dbReference type="KEGG" id="rmm:ROSMUCSMR3_01578"/>
<dbReference type="InterPro" id="IPR000835">
    <property type="entry name" value="HTH_MarR-typ"/>
</dbReference>
<evidence type="ECO:0000256" key="2">
    <source>
        <dbReference type="ARBA" id="ARBA00023125"/>
    </source>
</evidence>
<protein>
    <submittedName>
        <fullName evidence="5">Transcriptional repressor MprA</fullName>
    </submittedName>
</protein>
<evidence type="ECO:0000313" key="5">
    <source>
        <dbReference type="EMBL" id="ARE83062.1"/>
    </source>
</evidence>
<evidence type="ECO:0000259" key="4">
    <source>
        <dbReference type="PROSITE" id="PS50995"/>
    </source>
</evidence>
<proteinExistence type="predicted"/>
<dbReference type="InterPro" id="IPR036390">
    <property type="entry name" value="WH_DNA-bd_sf"/>
</dbReference>
<dbReference type="GO" id="GO:0003677">
    <property type="term" value="F:DNA binding"/>
    <property type="evidence" value="ECO:0007669"/>
    <property type="project" value="UniProtKB-KW"/>
</dbReference>
<dbReference type="RefSeq" id="WP_081506960.1">
    <property type="nucleotide sequence ID" value="NZ_CP020474.1"/>
</dbReference>
<dbReference type="EMBL" id="CP020474">
    <property type="protein sequence ID" value="ARE83062.1"/>
    <property type="molecule type" value="Genomic_DNA"/>
</dbReference>
<dbReference type="Gene3D" id="1.10.10.10">
    <property type="entry name" value="Winged helix-like DNA-binding domain superfamily/Winged helix DNA-binding domain"/>
    <property type="match status" value="1"/>
</dbReference>
<evidence type="ECO:0000313" key="6">
    <source>
        <dbReference type="Proteomes" id="UP000192273"/>
    </source>
</evidence>
<feature type="domain" description="HTH marR-type" evidence="4">
    <location>
        <begin position="1"/>
        <end position="133"/>
    </location>
</feature>
<dbReference type="InterPro" id="IPR036388">
    <property type="entry name" value="WH-like_DNA-bd_sf"/>
</dbReference>
<dbReference type="PANTHER" id="PTHR42756">
    <property type="entry name" value="TRANSCRIPTIONAL REGULATOR, MARR"/>
    <property type="match status" value="1"/>
</dbReference>
<dbReference type="SUPFAM" id="SSF46785">
    <property type="entry name" value="Winged helix' DNA-binding domain"/>
    <property type="match status" value="1"/>
</dbReference>
<sequence>MDRLANLLNAAATAISDAQAMSMARHADLKPSNTGAILTLGQHSALTLSELARIIGLSHSATVRLIDGLADKGLARRGDGQDRREVAISLTIKGLRLYADLRQAQSEILIPLTEGLTPMERATLEVALSRILAALTKSRQSADHICRFCDEGVCGQDDCPVEIQAVALSRA</sequence>
<accession>A0A1V0RN94</accession>
<dbReference type="PROSITE" id="PS50995">
    <property type="entry name" value="HTH_MARR_2"/>
    <property type="match status" value="1"/>
</dbReference>
<keyword evidence="2" id="KW-0238">DNA-binding</keyword>
<keyword evidence="3" id="KW-0804">Transcription</keyword>
<reference evidence="5 6" key="1">
    <citation type="submission" date="2017-03" db="EMBL/GenBank/DDBJ databases">
        <title>Genome Sequence of Roseovarius mucosus strain SMR3 Isolated from a culture of the Diatom Skeletonema marinoi.</title>
        <authorList>
            <person name="Topel M."/>
            <person name="Pinder M."/>
            <person name="Johansson O.N."/>
            <person name="Kourtchenko O."/>
            <person name="Godhe A."/>
            <person name="Clarke A.K."/>
        </authorList>
    </citation>
    <scope>NUCLEOTIDE SEQUENCE [LARGE SCALE GENOMIC DNA]</scope>
    <source>
        <strain evidence="5 6">SMR3</strain>
    </source>
</reference>
<dbReference type="SMART" id="SM00347">
    <property type="entry name" value="HTH_MARR"/>
    <property type="match status" value="1"/>
</dbReference>
<dbReference type="GO" id="GO:0003700">
    <property type="term" value="F:DNA-binding transcription factor activity"/>
    <property type="evidence" value="ECO:0007669"/>
    <property type="project" value="InterPro"/>
</dbReference>
<gene>
    <name evidence="5" type="ORF">ROSMUCSMR3_01578</name>
</gene>
<keyword evidence="1" id="KW-0805">Transcription regulation</keyword>
<evidence type="ECO:0000256" key="1">
    <source>
        <dbReference type="ARBA" id="ARBA00023015"/>
    </source>
</evidence>
<name>A0A1V0RN94_9RHOB</name>
<keyword evidence="6" id="KW-1185">Reference proteome</keyword>
<organism evidence="5 6">
    <name type="scientific">Roseovarius mucosus</name>
    <dbReference type="NCBI Taxonomy" id="215743"/>
    <lineage>
        <taxon>Bacteria</taxon>
        <taxon>Pseudomonadati</taxon>
        <taxon>Pseudomonadota</taxon>
        <taxon>Alphaproteobacteria</taxon>
        <taxon>Rhodobacterales</taxon>
        <taxon>Roseobacteraceae</taxon>
        <taxon>Roseovarius</taxon>
    </lineage>
</organism>
<dbReference type="AlphaFoldDB" id="A0A1V0RN94"/>
<dbReference type="OrthoDB" id="7875071at2"/>